<dbReference type="Pfam" id="PF13005">
    <property type="entry name" value="zf-IS66"/>
    <property type="match status" value="1"/>
</dbReference>
<proteinExistence type="predicted"/>
<dbReference type="AlphaFoldDB" id="A0A964E1C0"/>
<dbReference type="Pfam" id="PF13817">
    <property type="entry name" value="DDE_Tnp_IS66_C"/>
    <property type="match status" value="1"/>
</dbReference>
<dbReference type="PANTHER" id="PTHR33678">
    <property type="entry name" value="BLL1576 PROTEIN"/>
    <property type="match status" value="1"/>
</dbReference>
<feature type="domain" description="Transposase IS66 central" evidence="1">
    <location>
        <begin position="198"/>
        <end position="500"/>
    </location>
</feature>
<evidence type="ECO:0000313" key="5">
    <source>
        <dbReference type="EMBL" id="MCB8878415.1"/>
    </source>
</evidence>
<reference evidence="5" key="2">
    <citation type="submission" date="2021-01" db="EMBL/GenBank/DDBJ databases">
        <authorList>
            <person name="Mieszkin S."/>
            <person name="Pouder E."/>
            <person name="Alain K."/>
        </authorList>
    </citation>
    <scope>NUCLEOTIDE SEQUENCE</scope>
    <source>
        <strain evidence="5">HW T2.11</strain>
    </source>
</reference>
<name>A0A964E1C0_9PROT</name>
<dbReference type="Pfam" id="PF13007">
    <property type="entry name" value="LZ_Tnp_IS66"/>
    <property type="match status" value="1"/>
</dbReference>
<gene>
    <name evidence="5" type="ORF">ASILVAE211_24780</name>
</gene>
<evidence type="ECO:0000259" key="3">
    <source>
        <dbReference type="Pfam" id="PF13007"/>
    </source>
</evidence>
<evidence type="ECO:0000313" key="6">
    <source>
        <dbReference type="Proteomes" id="UP000708298"/>
    </source>
</evidence>
<protein>
    <submittedName>
        <fullName evidence="5">IS66 family transposase</fullName>
    </submittedName>
</protein>
<evidence type="ECO:0000259" key="1">
    <source>
        <dbReference type="Pfam" id="PF03050"/>
    </source>
</evidence>
<dbReference type="InterPro" id="IPR024463">
    <property type="entry name" value="Transposase_TnpC_homeodom"/>
</dbReference>
<dbReference type="InterPro" id="IPR039552">
    <property type="entry name" value="IS66_C"/>
</dbReference>
<feature type="domain" description="Transposase IS66 C-terminal" evidence="4">
    <location>
        <begin position="507"/>
        <end position="544"/>
    </location>
</feature>
<dbReference type="EMBL" id="JAESVB010000034">
    <property type="protein sequence ID" value="MCB8878415.1"/>
    <property type="molecule type" value="Genomic_DNA"/>
</dbReference>
<reference evidence="5" key="1">
    <citation type="journal article" date="2021" name="Microorganisms">
        <title>Acidisoma silvae sp. nov. and Acidisomacellulosilytica sp. nov., Two Acidophilic Bacteria Isolated from Decaying Wood, Hydrolyzing Cellulose and Producing Poly-3-hydroxybutyrate.</title>
        <authorList>
            <person name="Mieszkin S."/>
            <person name="Pouder E."/>
            <person name="Uroz S."/>
            <person name="Simon-Colin C."/>
            <person name="Alain K."/>
        </authorList>
    </citation>
    <scope>NUCLEOTIDE SEQUENCE</scope>
    <source>
        <strain evidence="5">HW T2.11</strain>
    </source>
</reference>
<dbReference type="PANTHER" id="PTHR33678:SF1">
    <property type="entry name" value="BLL1576 PROTEIN"/>
    <property type="match status" value="1"/>
</dbReference>
<dbReference type="InterPro" id="IPR004291">
    <property type="entry name" value="Transposase_IS66_central"/>
</dbReference>
<dbReference type="NCBIfam" id="NF033517">
    <property type="entry name" value="transpos_IS66"/>
    <property type="match status" value="1"/>
</dbReference>
<accession>A0A964E1C0</accession>
<sequence>MDAGFNDGPGDIAALRQALTAARAQALAAEQKHLDTAAELAVAKAMTSDDKALIAHQALRIAKLERQLYGPRKERTAQLQDQMEFALEELEATATEDEIAAELAVAKSTTVPGFVRKRPEVRATFPDNLPRERVVIDPPIACGCCGGDRLRKLGEDVTRTLEAIPRQWKVVETVREKFTCRDCEKVSQTPAPFHVIPRGWAGPSLLAMILYEKFGAHQPLNRLCERYALEAVPIPLSTMADAVGAACHALSPILTALEHHVFLAERLHGDDTTVPVLAAGKTDIARCWVYVADDKPFGGSSPPAAIFYYSRDRTGDHPQAHLAKWSGIFQADAFPGYGKLYAPDRKPGQIQEAGCWSHARRPFFIHADLQETARRRAKGKKPVVVSPMALEVVRRIDALFEIEREINGQSSENRRALRQERSFPIVEALHVYLEEKRNDFPHTHDLYKAINYMLKRWSAFTLFLDDGRVCLSNNAAERALRGIALGRRSWLFCGSNRGGQRAAAVYSLIVTCKMNGVDPHAWLTDVLGRIAAHPASRINDLLPWHWKASRKEASLAAAA</sequence>
<dbReference type="Proteomes" id="UP000708298">
    <property type="component" value="Unassembled WGS sequence"/>
</dbReference>
<feature type="domain" description="Transposase IS66 zinc-finger binding" evidence="2">
    <location>
        <begin position="141"/>
        <end position="184"/>
    </location>
</feature>
<keyword evidence="6" id="KW-1185">Reference proteome</keyword>
<feature type="domain" description="Transposase TnpC homeodomain" evidence="3">
    <location>
        <begin position="60"/>
        <end position="134"/>
    </location>
</feature>
<organism evidence="5 6">
    <name type="scientific">Acidisoma silvae</name>
    <dbReference type="NCBI Taxonomy" id="2802396"/>
    <lineage>
        <taxon>Bacteria</taxon>
        <taxon>Pseudomonadati</taxon>
        <taxon>Pseudomonadota</taxon>
        <taxon>Alphaproteobacteria</taxon>
        <taxon>Acetobacterales</taxon>
        <taxon>Acidocellaceae</taxon>
        <taxon>Acidisoma</taxon>
    </lineage>
</organism>
<dbReference type="InterPro" id="IPR024474">
    <property type="entry name" value="Znf_dom_IS66"/>
</dbReference>
<dbReference type="Pfam" id="PF03050">
    <property type="entry name" value="DDE_Tnp_IS66"/>
    <property type="match status" value="1"/>
</dbReference>
<dbReference type="RefSeq" id="WP_227324060.1">
    <property type="nucleotide sequence ID" value="NZ_JAESVB010000034.1"/>
</dbReference>
<comment type="caution">
    <text evidence="5">The sequence shown here is derived from an EMBL/GenBank/DDBJ whole genome shotgun (WGS) entry which is preliminary data.</text>
</comment>
<dbReference type="InterPro" id="IPR052344">
    <property type="entry name" value="Transposase-related"/>
</dbReference>
<evidence type="ECO:0000259" key="4">
    <source>
        <dbReference type="Pfam" id="PF13817"/>
    </source>
</evidence>
<evidence type="ECO:0000259" key="2">
    <source>
        <dbReference type="Pfam" id="PF13005"/>
    </source>
</evidence>